<dbReference type="Pfam" id="PF05598">
    <property type="entry name" value="DUF772"/>
    <property type="match status" value="1"/>
</dbReference>
<feature type="domain" description="Transposase DDE" evidence="3">
    <location>
        <begin position="344"/>
        <end position="463"/>
    </location>
</feature>
<evidence type="ECO:0000259" key="2">
    <source>
        <dbReference type="Pfam" id="PF05598"/>
    </source>
</evidence>
<keyword evidence="1" id="KW-0175">Coiled coil</keyword>
<evidence type="ECO:0000313" key="4">
    <source>
        <dbReference type="EMBL" id="OUR77939.1"/>
    </source>
</evidence>
<reference evidence="5" key="1">
    <citation type="journal article" date="2017" name="Proc. Natl. Acad. Sci. U.S.A.">
        <title>Simulation of Deepwater Horizon oil plume reveals substrate specialization within a complex community of hydrocarbon degraders.</title>
        <authorList>
            <person name="Hu P."/>
            <person name="Dubinsky E.A."/>
            <person name="Probst A.J."/>
            <person name="Wang J."/>
            <person name="Sieber C.M.K."/>
            <person name="Tom L.M."/>
            <person name="Gardinali P."/>
            <person name="Banfield J.F."/>
            <person name="Atlas R.M."/>
            <person name="Andersen G.L."/>
        </authorList>
    </citation>
    <scope>NUCLEOTIDE SEQUENCE [LARGE SCALE GENOMIC DNA]</scope>
</reference>
<protein>
    <submittedName>
        <fullName evidence="4">IS1182 family transposase</fullName>
    </submittedName>
</protein>
<dbReference type="Pfam" id="PF13751">
    <property type="entry name" value="DDE_Tnp_1_6"/>
    <property type="match status" value="1"/>
</dbReference>
<dbReference type="NCBIfam" id="NF033551">
    <property type="entry name" value="transpos_IS1182"/>
    <property type="match status" value="1"/>
</dbReference>
<feature type="coiled-coil region" evidence="1">
    <location>
        <begin position="166"/>
        <end position="213"/>
    </location>
</feature>
<dbReference type="InterPro" id="IPR047629">
    <property type="entry name" value="IS1182_transpos"/>
</dbReference>
<evidence type="ECO:0000259" key="3">
    <source>
        <dbReference type="Pfam" id="PF13751"/>
    </source>
</evidence>
<evidence type="ECO:0000256" key="1">
    <source>
        <dbReference type="SAM" id="Coils"/>
    </source>
</evidence>
<feature type="domain" description="Transposase InsH N-terminal" evidence="2">
    <location>
        <begin position="19"/>
        <end position="112"/>
    </location>
</feature>
<dbReference type="InterPro" id="IPR025668">
    <property type="entry name" value="Tnp_DDE_dom"/>
</dbReference>
<organism evidence="4 5">
    <name type="scientific">Colwellia psychrerythraea</name>
    <name type="common">Vibrio psychroerythus</name>
    <dbReference type="NCBI Taxonomy" id="28229"/>
    <lineage>
        <taxon>Bacteria</taxon>
        <taxon>Pseudomonadati</taxon>
        <taxon>Pseudomonadota</taxon>
        <taxon>Gammaproteobacteria</taxon>
        <taxon>Alteromonadales</taxon>
        <taxon>Colwelliaceae</taxon>
        <taxon>Colwellia</taxon>
    </lineage>
</organism>
<sequence length="478" mass="54809">MSRHIKGLSRFQATLFPEMLEDFVSKENPVRVIDVFIDGLDLNHLGFKSVKPKNTGRPGYHPATLLKIYIYGYLNRIQSSRCLERETQRNVELMWLTERLSPDFKTIADFRKDNRAGIKNTCKTFVQMCHKLNMFNDATVAIDGSKFRASNNKDNNYTPSKVKFHIERVEKNINSYLQQLEHEDSQENLPSDIANIEAKLDLLKQHLVELKDMELAVNNHPDKQISTTDPDCRLMKTQGMTRAVCYNIQSSVDTKHHLIVAHEVTNTTDRGQLCNMTKKTLEALGQSVTTILADKGYYSRQDIKDTQDLGVTTLVPKTDTSGSEKKGIFNKSLFKYNQDNDVYICPAGKELQHRFNAIETGLDIKIYFNGMACKNCTIRSQCTRSKKDPRRMRRWVHEAEMEKMKALLKATPDAMLQRKQTVEHPFGTIKLWAGASHLLTRGLKNVSTELNLHVLAYNLKRMLSIFGTEELMQKLMVA</sequence>
<evidence type="ECO:0000313" key="5">
    <source>
        <dbReference type="Proteomes" id="UP000243053"/>
    </source>
</evidence>
<dbReference type="InterPro" id="IPR008490">
    <property type="entry name" value="Transposase_InsH_N"/>
</dbReference>
<proteinExistence type="predicted"/>
<accession>A0A1Y5E6C4</accession>
<dbReference type="EMBL" id="MAAF01000084">
    <property type="protein sequence ID" value="OUR77939.1"/>
    <property type="molecule type" value="Genomic_DNA"/>
</dbReference>
<dbReference type="PANTHER" id="PTHR33408">
    <property type="entry name" value="TRANSPOSASE"/>
    <property type="match status" value="1"/>
</dbReference>
<comment type="caution">
    <text evidence="4">The sequence shown here is derived from an EMBL/GenBank/DDBJ whole genome shotgun (WGS) entry which is preliminary data.</text>
</comment>
<name>A0A1Y5E6C4_COLPS</name>
<dbReference type="PANTHER" id="PTHR33408:SF2">
    <property type="entry name" value="TRANSPOSASE DDE DOMAIN-CONTAINING PROTEIN"/>
    <property type="match status" value="1"/>
</dbReference>
<gene>
    <name evidence="4" type="ORF">A9Q75_14580</name>
</gene>
<dbReference type="Proteomes" id="UP000243053">
    <property type="component" value="Unassembled WGS sequence"/>
</dbReference>
<dbReference type="AlphaFoldDB" id="A0A1Y5E6C4"/>